<reference evidence="1" key="1">
    <citation type="submission" date="2021-03" db="EMBL/GenBank/DDBJ databases">
        <authorList>
            <consortium name="DOE Joint Genome Institute"/>
            <person name="Ahrendt S."/>
            <person name="Looney B.P."/>
            <person name="Miyauchi S."/>
            <person name="Morin E."/>
            <person name="Drula E."/>
            <person name="Courty P.E."/>
            <person name="Chicoki N."/>
            <person name="Fauchery L."/>
            <person name="Kohler A."/>
            <person name="Kuo A."/>
            <person name="Labutti K."/>
            <person name="Pangilinan J."/>
            <person name="Lipzen A."/>
            <person name="Riley R."/>
            <person name="Andreopoulos W."/>
            <person name="He G."/>
            <person name="Johnson J."/>
            <person name="Barry K.W."/>
            <person name="Grigoriev I.V."/>
            <person name="Nagy L."/>
            <person name="Hibbett D."/>
            <person name="Henrissat B."/>
            <person name="Matheny P.B."/>
            <person name="Labbe J."/>
            <person name="Martin F."/>
        </authorList>
    </citation>
    <scope>NUCLEOTIDE SEQUENCE</scope>
    <source>
        <strain evidence="1">HHB10654</strain>
    </source>
</reference>
<evidence type="ECO:0000313" key="2">
    <source>
        <dbReference type="Proteomes" id="UP000814140"/>
    </source>
</evidence>
<organism evidence="1 2">
    <name type="scientific">Artomyces pyxidatus</name>
    <dbReference type="NCBI Taxonomy" id="48021"/>
    <lineage>
        <taxon>Eukaryota</taxon>
        <taxon>Fungi</taxon>
        <taxon>Dikarya</taxon>
        <taxon>Basidiomycota</taxon>
        <taxon>Agaricomycotina</taxon>
        <taxon>Agaricomycetes</taxon>
        <taxon>Russulales</taxon>
        <taxon>Auriscalpiaceae</taxon>
        <taxon>Artomyces</taxon>
    </lineage>
</organism>
<keyword evidence="2" id="KW-1185">Reference proteome</keyword>
<protein>
    <submittedName>
        <fullName evidence="1">Uncharacterized protein</fullName>
    </submittedName>
</protein>
<gene>
    <name evidence="1" type="ORF">BV25DRAFT_1823917</name>
</gene>
<name>A0ACB8T772_9AGAM</name>
<reference evidence="1" key="2">
    <citation type="journal article" date="2022" name="New Phytol.">
        <title>Evolutionary transition to the ectomycorrhizal habit in the genomes of a hyperdiverse lineage of mushroom-forming fungi.</title>
        <authorList>
            <person name="Looney B."/>
            <person name="Miyauchi S."/>
            <person name="Morin E."/>
            <person name="Drula E."/>
            <person name="Courty P.E."/>
            <person name="Kohler A."/>
            <person name="Kuo A."/>
            <person name="LaButti K."/>
            <person name="Pangilinan J."/>
            <person name="Lipzen A."/>
            <person name="Riley R."/>
            <person name="Andreopoulos W."/>
            <person name="He G."/>
            <person name="Johnson J."/>
            <person name="Nolan M."/>
            <person name="Tritt A."/>
            <person name="Barry K.W."/>
            <person name="Grigoriev I.V."/>
            <person name="Nagy L.G."/>
            <person name="Hibbett D."/>
            <person name="Henrissat B."/>
            <person name="Matheny P.B."/>
            <person name="Labbe J."/>
            <person name="Martin F.M."/>
        </authorList>
    </citation>
    <scope>NUCLEOTIDE SEQUENCE</scope>
    <source>
        <strain evidence="1">HHB10654</strain>
    </source>
</reference>
<accession>A0ACB8T772</accession>
<sequence length="82" mass="8619">MAAAAAGGVLSQGCAPTYRPLSHRKSCGAEMLVATSTTVSQNCPNGSPRLIRRETRVSEDHAHVRLDRQLVCQAPGITTMGA</sequence>
<dbReference type="Proteomes" id="UP000814140">
    <property type="component" value="Unassembled WGS sequence"/>
</dbReference>
<proteinExistence type="predicted"/>
<evidence type="ECO:0000313" key="1">
    <source>
        <dbReference type="EMBL" id="KAI0063846.1"/>
    </source>
</evidence>
<dbReference type="EMBL" id="MU277201">
    <property type="protein sequence ID" value="KAI0063846.1"/>
    <property type="molecule type" value="Genomic_DNA"/>
</dbReference>
<comment type="caution">
    <text evidence="1">The sequence shown here is derived from an EMBL/GenBank/DDBJ whole genome shotgun (WGS) entry which is preliminary data.</text>
</comment>